<protein>
    <recommendedName>
        <fullName evidence="4">C2H2-type domain-containing protein</fullName>
    </recommendedName>
</protein>
<dbReference type="Proteomes" id="UP001162060">
    <property type="component" value="Unassembled WGS sequence"/>
</dbReference>
<proteinExistence type="predicted"/>
<evidence type="ECO:0008006" key="4">
    <source>
        <dbReference type="Google" id="ProtNLM"/>
    </source>
</evidence>
<feature type="compositionally biased region" description="Polar residues" evidence="1">
    <location>
        <begin position="143"/>
        <end position="162"/>
    </location>
</feature>
<dbReference type="AlphaFoldDB" id="A0AAV1VIJ1"/>
<evidence type="ECO:0000313" key="2">
    <source>
        <dbReference type="EMBL" id="CAK7946065.1"/>
    </source>
</evidence>
<comment type="caution">
    <text evidence="2">The sequence shown here is derived from an EMBL/GenBank/DDBJ whole genome shotgun (WGS) entry which is preliminary data.</text>
</comment>
<gene>
    <name evidence="2" type="ORF">PM001_LOCUS31215</name>
</gene>
<feature type="region of interest" description="Disordered" evidence="1">
    <location>
        <begin position="141"/>
        <end position="175"/>
    </location>
</feature>
<feature type="compositionally biased region" description="Basic and acidic residues" evidence="1">
    <location>
        <begin position="250"/>
        <end position="264"/>
    </location>
</feature>
<feature type="compositionally biased region" description="Polar residues" evidence="1">
    <location>
        <begin position="266"/>
        <end position="283"/>
    </location>
</feature>
<accession>A0AAV1VIJ1</accession>
<reference evidence="2" key="1">
    <citation type="submission" date="2024-01" db="EMBL/GenBank/DDBJ databases">
        <authorList>
            <person name="Webb A."/>
        </authorList>
    </citation>
    <scope>NUCLEOTIDE SEQUENCE</scope>
    <source>
        <strain evidence="2">Pm1</strain>
    </source>
</reference>
<name>A0AAV1VIJ1_9STRA</name>
<organism evidence="2 3">
    <name type="scientific">Peronospora matthiolae</name>
    <dbReference type="NCBI Taxonomy" id="2874970"/>
    <lineage>
        <taxon>Eukaryota</taxon>
        <taxon>Sar</taxon>
        <taxon>Stramenopiles</taxon>
        <taxon>Oomycota</taxon>
        <taxon>Peronosporomycetes</taxon>
        <taxon>Peronosporales</taxon>
        <taxon>Peronosporaceae</taxon>
        <taxon>Peronospora</taxon>
    </lineage>
</organism>
<dbReference type="EMBL" id="CAKLBY020000340">
    <property type="protein sequence ID" value="CAK7946065.1"/>
    <property type="molecule type" value="Genomic_DNA"/>
</dbReference>
<sequence>MVGNKHKNGIVCTFPHCNKTMRTQKFKMHFMRAHLRDGEDYSVEHRRQYEVAREETARQFKPHSGSITASPVLLPMGTTTMLREEAVSGLKTSTLNSTGAPVGEEAPTLHSKQGAASVKQSQQLPLPIQAEVVDVKQEERCVPSSTKTTGSCLPVNGQSLPSGEQARGSKRSASAMELSAESVDPASTLLMQFIALMDQRFQELVGKMGEMIDVQKELIDTLQASNPHGQAPASAFSHAIDVVMKRRKENTKPFDKENAGKDFTARSPSDTDANGHSSSGFEL</sequence>
<evidence type="ECO:0000256" key="1">
    <source>
        <dbReference type="SAM" id="MobiDB-lite"/>
    </source>
</evidence>
<feature type="region of interest" description="Disordered" evidence="1">
    <location>
        <begin position="247"/>
        <end position="283"/>
    </location>
</feature>
<evidence type="ECO:0000313" key="3">
    <source>
        <dbReference type="Proteomes" id="UP001162060"/>
    </source>
</evidence>
<feature type="region of interest" description="Disordered" evidence="1">
    <location>
        <begin position="93"/>
        <end position="121"/>
    </location>
</feature>